<keyword evidence="2" id="KW-1185">Reference proteome</keyword>
<comment type="caution">
    <text evidence="1">The sequence shown here is derived from an EMBL/GenBank/DDBJ whole genome shotgun (WGS) entry which is preliminary data.</text>
</comment>
<dbReference type="Proteomes" id="UP001303046">
    <property type="component" value="Unassembled WGS sequence"/>
</dbReference>
<sequence>MNDEQHRPAIDRCQLYWRGESFLSVHTVFIDFTVIIKPSDTEVKKCGSLGTNTKPKGRHSRCVNFEEKLNLTLNSLPNKQS</sequence>
<proteinExistence type="predicted"/>
<organism evidence="1 2">
    <name type="scientific">Necator americanus</name>
    <name type="common">Human hookworm</name>
    <dbReference type="NCBI Taxonomy" id="51031"/>
    <lineage>
        <taxon>Eukaryota</taxon>
        <taxon>Metazoa</taxon>
        <taxon>Ecdysozoa</taxon>
        <taxon>Nematoda</taxon>
        <taxon>Chromadorea</taxon>
        <taxon>Rhabditida</taxon>
        <taxon>Rhabditina</taxon>
        <taxon>Rhabditomorpha</taxon>
        <taxon>Strongyloidea</taxon>
        <taxon>Ancylostomatidae</taxon>
        <taxon>Bunostominae</taxon>
        <taxon>Necator</taxon>
    </lineage>
</organism>
<accession>A0ABR1E1H3</accession>
<evidence type="ECO:0000313" key="2">
    <source>
        <dbReference type="Proteomes" id="UP001303046"/>
    </source>
</evidence>
<evidence type="ECO:0000313" key="1">
    <source>
        <dbReference type="EMBL" id="KAK6756537.1"/>
    </source>
</evidence>
<name>A0ABR1E1H3_NECAM</name>
<gene>
    <name evidence="1" type="primary">Necator_chrV.g19551</name>
    <name evidence="1" type="ORF">RB195_014759</name>
</gene>
<protein>
    <submittedName>
        <fullName evidence="1">Uncharacterized protein</fullName>
    </submittedName>
</protein>
<reference evidence="1 2" key="1">
    <citation type="submission" date="2023-08" db="EMBL/GenBank/DDBJ databases">
        <title>A Necator americanus chromosomal reference genome.</title>
        <authorList>
            <person name="Ilik V."/>
            <person name="Petrzelkova K.J."/>
            <person name="Pardy F."/>
            <person name="Fuh T."/>
            <person name="Niatou-Singa F.S."/>
            <person name="Gouil Q."/>
            <person name="Baker L."/>
            <person name="Ritchie M.E."/>
            <person name="Jex A.R."/>
            <person name="Gazzola D."/>
            <person name="Li H."/>
            <person name="Toshio Fujiwara R."/>
            <person name="Zhan B."/>
            <person name="Aroian R.V."/>
            <person name="Pafco B."/>
            <person name="Schwarz E.M."/>
        </authorList>
    </citation>
    <scope>NUCLEOTIDE SEQUENCE [LARGE SCALE GENOMIC DNA]</scope>
    <source>
        <strain evidence="1 2">Aroian</strain>
        <tissue evidence="1">Whole animal</tissue>
    </source>
</reference>
<dbReference type="EMBL" id="JAVFWL010000005">
    <property type="protein sequence ID" value="KAK6756537.1"/>
    <property type="molecule type" value="Genomic_DNA"/>
</dbReference>